<dbReference type="SUPFAM" id="SSF57667">
    <property type="entry name" value="beta-beta-alpha zinc fingers"/>
    <property type="match status" value="2"/>
</dbReference>
<dbReference type="OrthoDB" id="9998363at2759"/>
<dbReference type="PROSITE" id="PS50157">
    <property type="entry name" value="ZINC_FINGER_C2H2_2"/>
    <property type="match status" value="3"/>
</dbReference>
<sequence length="413" mass="47637">MAGNNEMPRQVVALRGLPRDRVSRAFRIEEINGKLEELKHKHIYLDLDKRGYLIASSQGVTLPSVAFAATPLAGDVQNRNLELFLDDEEWRIRLLKDVAPEQTIELWFSEDVLAKLDMPFLTPKNIKGRKSYVCHECNTQFEKPNPLKIHLFLSCQDYNIHKFWKKFHLKINEINVPLNLTINSFLPTKTTIIWERPRSHENSHPYDANKRSSPSSSRCNSEPPHSAFKPYKTYSGGWGSHANNNAVLPARLPADYGLQNWTVKPKQSVQNAFSNLWQLHTGVTTVSKSLERVSVANPEEIEALATNWGKSRDGHLCLYCGKVYSRKYGLKIHIRTHTGYKPLQCKYCFRPFGDPSNLNKHVRLHSQSETPYNCHLCGKMLVRKRDLERHLRSRHEGHDFKLDDFSRETQSPC</sequence>
<comment type="caution">
    <text evidence="4">The sequence shown here is derived from an EMBL/GenBank/DDBJ whole genome shotgun (WGS) entry which is preliminary data.</text>
</comment>
<dbReference type="PANTHER" id="PTHR16515">
    <property type="entry name" value="PR DOMAIN ZINC FINGER PROTEIN"/>
    <property type="match status" value="1"/>
</dbReference>
<dbReference type="GO" id="GO:0005634">
    <property type="term" value="C:nucleus"/>
    <property type="evidence" value="ECO:0007669"/>
    <property type="project" value="TreeGrafter"/>
</dbReference>
<keyword evidence="1" id="KW-0863">Zinc-finger</keyword>
<feature type="region of interest" description="Disordered" evidence="2">
    <location>
        <begin position="197"/>
        <end position="224"/>
    </location>
</feature>
<feature type="compositionally biased region" description="Low complexity" evidence="2">
    <location>
        <begin position="212"/>
        <end position="224"/>
    </location>
</feature>
<dbReference type="FunFam" id="3.30.160.60:FF:000616">
    <property type="entry name" value="PR domain zinc finger protein 13"/>
    <property type="match status" value="1"/>
</dbReference>
<keyword evidence="5" id="KW-1185">Reference proteome</keyword>
<name>A0A4C1U1R1_EUMVA</name>
<dbReference type="GO" id="GO:0010468">
    <property type="term" value="P:regulation of gene expression"/>
    <property type="evidence" value="ECO:0007669"/>
    <property type="project" value="TreeGrafter"/>
</dbReference>
<dbReference type="STRING" id="151549.A0A4C1U1R1"/>
<dbReference type="AlphaFoldDB" id="A0A4C1U1R1"/>
<dbReference type="EMBL" id="BGZK01000111">
    <property type="protein sequence ID" value="GBP19766.1"/>
    <property type="molecule type" value="Genomic_DNA"/>
</dbReference>
<dbReference type="PANTHER" id="PTHR16515:SF21">
    <property type="entry name" value="PR DOMAIN ZINC FINGER PROTEIN 13"/>
    <property type="match status" value="1"/>
</dbReference>
<feature type="domain" description="C2H2-type" evidence="3">
    <location>
        <begin position="315"/>
        <end position="342"/>
    </location>
</feature>
<reference evidence="4 5" key="1">
    <citation type="journal article" date="2019" name="Commun. Biol.">
        <title>The bagworm genome reveals a unique fibroin gene that provides high tensile strength.</title>
        <authorList>
            <person name="Kono N."/>
            <person name="Nakamura H."/>
            <person name="Ohtoshi R."/>
            <person name="Tomita M."/>
            <person name="Numata K."/>
            <person name="Arakawa K."/>
        </authorList>
    </citation>
    <scope>NUCLEOTIDE SEQUENCE [LARGE SCALE GENOMIC DNA]</scope>
</reference>
<dbReference type="Proteomes" id="UP000299102">
    <property type="component" value="Unassembled WGS sequence"/>
</dbReference>
<evidence type="ECO:0000313" key="5">
    <source>
        <dbReference type="Proteomes" id="UP000299102"/>
    </source>
</evidence>
<dbReference type="InterPro" id="IPR036236">
    <property type="entry name" value="Znf_C2H2_sf"/>
</dbReference>
<dbReference type="GO" id="GO:0008270">
    <property type="term" value="F:zinc ion binding"/>
    <property type="evidence" value="ECO:0007669"/>
    <property type="project" value="UniProtKB-KW"/>
</dbReference>
<proteinExistence type="predicted"/>
<evidence type="ECO:0000259" key="3">
    <source>
        <dbReference type="PROSITE" id="PS50157"/>
    </source>
</evidence>
<dbReference type="Gene3D" id="3.30.160.60">
    <property type="entry name" value="Classic Zinc Finger"/>
    <property type="match status" value="3"/>
</dbReference>
<protein>
    <submittedName>
        <fullName evidence="4">PR domain zinc finger protein 13</fullName>
    </submittedName>
</protein>
<feature type="domain" description="C2H2-type" evidence="3">
    <location>
        <begin position="372"/>
        <end position="400"/>
    </location>
</feature>
<keyword evidence="1" id="KW-0479">Metal-binding</keyword>
<dbReference type="SMART" id="SM00355">
    <property type="entry name" value="ZnF_C2H2"/>
    <property type="match status" value="4"/>
</dbReference>
<keyword evidence="1" id="KW-0862">Zinc</keyword>
<evidence type="ECO:0000256" key="1">
    <source>
        <dbReference type="PROSITE-ProRule" id="PRU00042"/>
    </source>
</evidence>
<evidence type="ECO:0000313" key="4">
    <source>
        <dbReference type="EMBL" id="GBP19766.1"/>
    </source>
</evidence>
<gene>
    <name evidence="4" type="primary">Prdm13</name>
    <name evidence="4" type="ORF">EVAR_8926_1</name>
</gene>
<dbReference type="FunFam" id="3.30.160.60:FF:000743">
    <property type="entry name" value="PR domain zinc finger protein 13"/>
    <property type="match status" value="1"/>
</dbReference>
<evidence type="ECO:0000256" key="2">
    <source>
        <dbReference type="SAM" id="MobiDB-lite"/>
    </source>
</evidence>
<feature type="domain" description="C2H2-type" evidence="3">
    <location>
        <begin position="343"/>
        <end position="370"/>
    </location>
</feature>
<dbReference type="PROSITE" id="PS00028">
    <property type="entry name" value="ZINC_FINGER_C2H2_1"/>
    <property type="match status" value="3"/>
</dbReference>
<dbReference type="InterPro" id="IPR050331">
    <property type="entry name" value="Zinc_finger"/>
</dbReference>
<dbReference type="Pfam" id="PF00096">
    <property type="entry name" value="zf-C2H2"/>
    <property type="match status" value="3"/>
</dbReference>
<dbReference type="InterPro" id="IPR013087">
    <property type="entry name" value="Znf_C2H2_type"/>
</dbReference>
<accession>A0A4C1U1R1</accession>
<organism evidence="4 5">
    <name type="scientific">Eumeta variegata</name>
    <name type="common">Bagworm moth</name>
    <name type="synonym">Eumeta japonica</name>
    <dbReference type="NCBI Taxonomy" id="151549"/>
    <lineage>
        <taxon>Eukaryota</taxon>
        <taxon>Metazoa</taxon>
        <taxon>Ecdysozoa</taxon>
        <taxon>Arthropoda</taxon>
        <taxon>Hexapoda</taxon>
        <taxon>Insecta</taxon>
        <taxon>Pterygota</taxon>
        <taxon>Neoptera</taxon>
        <taxon>Endopterygota</taxon>
        <taxon>Lepidoptera</taxon>
        <taxon>Glossata</taxon>
        <taxon>Ditrysia</taxon>
        <taxon>Tineoidea</taxon>
        <taxon>Psychidae</taxon>
        <taxon>Oiketicinae</taxon>
        <taxon>Eumeta</taxon>
    </lineage>
</organism>
<feature type="compositionally biased region" description="Basic and acidic residues" evidence="2">
    <location>
        <begin position="197"/>
        <end position="210"/>
    </location>
</feature>